<dbReference type="Proteomes" id="UP000034805">
    <property type="component" value="Unassembled WGS sequence"/>
</dbReference>
<dbReference type="InterPro" id="IPR026079">
    <property type="entry name" value="CDR2"/>
</dbReference>
<name>A0A0N8K0W4_SCLFO</name>
<evidence type="ECO:0000313" key="6">
    <source>
        <dbReference type="Proteomes" id="UP000034805"/>
    </source>
</evidence>
<keyword evidence="2 3" id="KW-0175">Coiled coil</keyword>
<feature type="coiled-coil region" evidence="3">
    <location>
        <begin position="291"/>
        <end position="363"/>
    </location>
</feature>
<feature type="compositionally biased region" description="Polar residues" evidence="4">
    <location>
        <begin position="7"/>
        <end position="23"/>
    </location>
</feature>
<proteinExistence type="inferred from homology"/>
<evidence type="ECO:0000256" key="3">
    <source>
        <dbReference type="SAM" id="Coils"/>
    </source>
</evidence>
<comment type="caution">
    <text evidence="5">The sequence shown here is derived from an EMBL/GenBank/DDBJ whole genome shotgun (WGS) entry which is preliminary data.</text>
</comment>
<accession>A0A0N8K0W4</accession>
<reference evidence="5 6" key="1">
    <citation type="submission" date="2015-08" db="EMBL/GenBank/DDBJ databases">
        <title>The genome of the Asian arowana (Scleropages formosus).</title>
        <authorList>
            <person name="Tan M.H."/>
            <person name="Gan H.M."/>
            <person name="Croft L.J."/>
            <person name="Austin C.M."/>
        </authorList>
    </citation>
    <scope>NUCLEOTIDE SEQUENCE [LARGE SCALE GENOMIC DNA]</scope>
    <source>
        <strain evidence="5">Aro1</strain>
    </source>
</reference>
<feature type="region of interest" description="Disordered" evidence="4">
    <location>
        <begin position="58"/>
        <end position="99"/>
    </location>
</feature>
<sequence>MEAWDSARSSFRRNGSSFTSRGCVSTRACHVAGPKARTRHRGGGAVSVRHQKGKVFTSTSLRGGATGSPGLRETVRPGKESGDRSSKQRKRTGGESESLREKMLTDMIVEEEFELKEDEPWYDHQDLEHDLHLAAELGKTLLDRNRELEQGMQQMYATNEEQLQEIEYLSKQVDLLRQMNEQHAKLYEQLDVTARDLEKGNQRLVLDNRAAQQKIQSLTETIDGLQVQVEELQRQVGELKTPPSERQGTGPAQQRCSLGARSVSCLEELYSTRRRSSYEQRHADCALSEKVVREQEENAALKRSVQTLQTQLGTERARRVEAEREAELLAQETGELEQRLAELEGCRARQRELEAEVEELRQLWRSDTAGSRELDQPILDALFFGTEEGAGPADELWAKAASEQGRRVLTRCSSESQLKAGGSEEMRRGHELTCVRRAEVIKQRGISLLNEVDAQYSALQVKYDELLRRCQQGPGRQSHKAVQTPGAKAQCGPVASCRSLAFDDEGQQPEYKALFREIFDCIQRTKEDLSENRASLSQAQ</sequence>
<evidence type="ECO:0000256" key="4">
    <source>
        <dbReference type="SAM" id="MobiDB-lite"/>
    </source>
</evidence>
<comment type="similarity">
    <text evidence="1">Belongs to the CDR2 family.</text>
</comment>
<evidence type="ECO:0000313" key="5">
    <source>
        <dbReference type="EMBL" id="KPP73265.1"/>
    </source>
</evidence>
<evidence type="ECO:0000256" key="1">
    <source>
        <dbReference type="ARBA" id="ARBA00009019"/>
    </source>
</evidence>
<protein>
    <submittedName>
        <fullName evidence="5">Cerebellar degeneration-related protein 2-like</fullName>
    </submittedName>
</protein>
<dbReference type="PANTHER" id="PTHR19232:SF1">
    <property type="entry name" value="CEREBELLAR DEGENERATION-RELATED PROTEIN 2"/>
    <property type="match status" value="1"/>
</dbReference>
<dbReference type="PANTHER" id="PTHR19232">
    <property type="entry name" value="CENTROCORTIN FAMILY MEMBER"/>
    <property type="match status" value="1"/>
</dbReference>
<dbReference type="EMBL" id="JARO02002212">
    <property type="protein sequence ID" value="KPP73265.1"/>
    <property type="molecule type" value="Genomic_DNA"/>
</dbReference>
<feature type="region of interest" description="Disordered" evidence="4">
    <location>
        <begin position="1"/>
        <end position="23"/>
    </location>
</feature>
<feature type="compositionally biased region" description="Basic and acidic residues" evidence="4">
    <location>
        <begin position="73"/>
        <end position="99"/>
    </location>
</feature>
<evidence type="ECO:0000256" key="2">
    <source>
        <dbReference type="ARBA" id="ARBA00023054"/>
    </source>
</evidence>
<organism evidence="5 6">
    <name type="scientific">Scleropages formosus</name>
    <name type="common">Asian bonytongue</name>
    <name type="synonym">Osteoglossum formosum</name>
    <dbReference type="NCBI Taxonomy" id="113540"/>
    <lineage>
        <taxon>Eukaryota</taxon>
        <taxon>Metazoa</taxon>
        <taxon>Chordata</taxon>
        <taxon>Craniata</taxon>
        <taxon>Vertebrata</taxon>
        <taxon>Euteleostomi</taxon>
        <taxon>Actinopterygii</taxon>
        <taxon>Neopterygii</taxon>
        <taxon>Teleostei</taxon>
        <taxon>Osteoglossocephala</taxon>
        <taxon>Osteoglossomorpha</taxon>
        <taxon>Osteoglossiformes</taxon>
        <taxon>Osteoglossidae</taxon>
        <taxon>Scleropages</taxon>
    </lineage>
</organism>
<dbReference type="AlphaFoldDB" id="A0A0N8K0W4"/>
<feature type="coiled-coil region" evidence="3">
    <location>
        <begin position="145"/>
        <end position="235"/>
    </location>
</feature>
<gene>
    <name evidence="5" type="ORF">Z043_107665</name>
</gene>